<feature type="domain" description="Folliculin-interacting protein middle" evidence="2">
    <location>
        <begin position="330"/>
        <end position="584"/>
    </location>
</feature>
<dbReference type="PANTHER" id="PTHR21634:SF9">
    <property type="entry name" value="RE13835P"/>
    <property type="match status" value="1"/>
</dbReference>
<feature type="compositionally biased region" description="Low complexity" evidence="1">
    <location>
        <begin position="10"/>
        <end position="21"/>
    </location>
</feature>
<feature type="region of interest" description="Disordered" evidence="1">
    <location>
        <begin position="525"/>
        <end position="545"/>
    </location>
</feature>
<dbReference type="GO" id="GO:0051087">
    <property type="term" value="F:protein-folding chaperone binding"/>
    <property type="evidence" value="ECO:0007669"/>
    <property type="project" value="TreeGrafter"/>
</dbReference>
<dbReference type="OrthoDB" id="10051712at2759"/>
<dbReference type="Pfam" id="PF14638">
    <property type="entry name" value="FNIP_C"/>
    <property type="match status" value="2"/>
</dbReference>
<evidence type="ECO:0000313" key="5">
    <source>
        <dbReference type="Proteomes" id="UP000580250"/>
    </source>
</evidence>
<organism evidence="4 5">
    <name type="scientific">Meloidogyne enterolobii</name>
    <name type="common">Root-knot nematode worm</name>
    <name type="synonym">Meloidogyne mayaguensis</name>
    <dbReference type="NCBI Taxonomy" id="390850"/>
    <lineage>
        <taxon>Eukaryota</taxon>
        <taxon>Metazoa</taxon>
        <taxon>Ecdysozoa</taxon>
        <taxon>Nematoda</taxon>
        <taxon>Chromadorea</taxon>
        <taxon>Rhabditida</taxon>
        <taxon>Tylenchina</taxon>
        <taxon>Tylenchomorpha</taxon>
        <taxon>Tylenchoidea</taxon>
        <taxon>Meloidogynidae</taxon>
        <taxon>Meloidogyninae</taxon>
        <taxon>Meloidogyne</taxon>
    </lineage>
</organism>
<comment type="caution">
    <text evidence="4">The sequence shown here is derived from an EMBL/GenBank/DDBJ whole genome shotgun (WGS) entry which is preliminary data.</text>
</comment>
<evidence type="ECO:0000313" key="4">
    <source>
        <dbReference type="EMBL" id="CAD2164387.1"/>
    </source>
</evidence>
<feature type="domain" description="Folliculin-interacting protein C-terminal" evidence="3">
    <location>
        <begin position="597"/>
        <end position="655"/>
    </location>
</feature>
<name>A0A6V7UU49_MELEN</name>
<feature type="domain" description="Folliculin-interacting protein C-terminal" evidence="3">
    <location>
        <begin position="810"/>
        <end position="940"/>
    </location>
</feature>
<dbReference type="EMBL" id="CAJEWN010000103">
    <property type="protein sequence ID" value="CAD2164387.1"/>
    <property type="molecule type" value="Genomic_DNA"/>
</dbReference>
<feature type="region of interest" description="Disordered" evidence="1">
    <location>
        <begin position="1"/>
        <end position="21"/>
    </location>
</feature>
<dbReference type="InterPro" id="IPR028085">
    <property type="entry name" value="FNIP_mid_dom"/>
</dbReference>
<dbReference type="PANTHER" id="PTHR21634">
    <property type="entry name" value="RE13835P"/>
    <property type="match status" value="1"/>
</dbReference>
<sequence>MHDLSPNFINQQQQQQQRMDNNNNNMDNFCWHIYKQQLRASECRLVVFSEKDTRLLYDSATVVALADRFVFGSHLSQCGRFQFLPHKYDTLKIAKMLFGTMPAALKSDSLKIHTLKDSNSVMISRVFSVPKLGKYSSTPFKTNDIYKCMVGSLSSDSDNQSNYSTIRSLDGIANTASATTTTATSTTAQPKDEVDCLINNNCGGGGNISSSTSSKTCTKFPVFISSSKSPPTTTTNNNNHTDPPENFVRVRNSSLQMETADVDDIMEELRAFSPNRLSRARRCQLSQIGLDESLSLRLTNRSRLSSCSSIADVCGGGIFNDAFTEWQQYGFAILLPVDFRSFVFQHILQIEQELDKLAIHIHKAVQDKTQFFQSIYEGWTSTCQSLCLLCNSLRLKNPVWQSLASAQYASVGMHKIASKFCSQLAQLICEFNTKETKFFLSTLLSAVLMNQLTWVASVAPPENYCGSNNNDGGDDVDYSLLLGMNSSFNHQNNGNNNKINYYNPTVAQLLELYYGVGTTDSVLSVSGPEGGSGGGENNNNSSSTTTNNFCNNSQFTKIVVVGDKPEKIALLLRVLSYFVRCSSVESKRSYELLAECGTFKFNGEPPELHDFGRTLMAGVCNAYSPHFVLSGIQVQSPYLNNQQQQQQKLTSKSSFSKIITKTMSTSPPSQQQQFSNLLSIDSIFNTICEDVRHPTGEPCLNSQISALLNNSSSSNGSGCLSPTTTNTTTANTTTTNSLCIDHSNLLLMSKNNVVENVGGGGGGIEARKFSIGQLGKGISGNGVSPSCVPAAAVKATTSPKKHNNVNASNNCCSTTTPIMTKSSSLVIFIDMCNLDVRIITSDKCQVDDTRFVCPSDAVTSMLEEFAELYQYKCAPDFLLSFLEDHLVSLLDKSNVLVNLVKTTDINDPLPMEKVSSILGCDCSDLRLILNIAGVYSPDVLATAC</sequence>
<gene>
    <name evidence="4" type="ORF">MENT_LOCUS16549</name>
</gene>
<dbReference type="GO" id="GO:0005737">
    <property type="term" value="C:cytoplasm"/>
    <property type="evidence" value="ECO:0007669"/>
    <property type="project" value="TreeGrafter"/>
</dbReference>
<accession>A0A6V7UU49</accession>
<evidence type="ECO:0000256" key="1">
    <source>
        <dbReference type="SAM" id="MobiDB-lite"/>
    </source>
</evidence>
<reference evidence="4 5" key="1">
    <citation type="submission" date="2020-08" db="EMBL/GenBank/DDBJ databases">
        <authorList>
            <person name="Koutsovoulos G."/>
            <person name="Danchin GJ E."/>
        </authorList>
    </citation>
    <scope>NUCLEOTIDE SEQUENCE [LARGE SCALE GENOMIC DNA]</scope>
</reference>
<dbReference type="Pfam" id="PF14637">
    <property type="entry name" value="FNIP_M"/>
    <property type="match status" value="1"/>
</dbReference>
<proteinExistence type="predicted"/>
<dbReference type="GO" id="GO:0042030">
    <property type="term" value="F:ATPase inhibitor activity"/>
    <property type="evidence" value="ECO:0007669"/>
    <property type="project" value="TreeGrafter"/>
</dbReference>
<evidence type="ECO:0000259" key="3">
    <source>
        <dbReference type="Pfam" id="PF14638"/>
    </source>
</evidence>
<protein>
    <submittedName>
        <fullName evidence="4">Uncharacterized protein</fullName>
    </submittedName>
</protein>
<evidence type="ECO:0000259" key="2">
    <source>
        <dbReference type="Pfam" id="PF14637"/>
    </source>
</evidence>
<dbReference type="Proteomes" id="UP000580250">
    <property type="component" value="Unassembled WGS sequence"/>
</dbReference>
<dbReference type="AlphaFoldDB" id="A0A6V7UU49"/>
<dbReference type="InterPro" id="IPR028086">
    <property type="entry name" value="FNIP_C_dom"/>
</dbReference>